<name>A0A9D1Q049_9FIRM</name>
<sequence length="86" mass="10381">MFKIWLKTHKEKKIVKNEIIFYEGRYDEDRFDEYVRLACHETDIPTPVVLSSHANSFTRYNIAHFRPSDFVEHVDFDEMTLENVKV</sequence>
<organism evidence="1 2">
    <name type="scientific">Candidatus Protoclostridium stercorigallinarum</name>
    <dbReference type="NCBI Taxonomy" id="2838741"/>
    <lineage>
        <taxon>Bacteria</taxon>
        <taxon>Bacillati</taxon>
        <taxon>Bacillota</taxon>
        <taxon>Clostridia</taxon>
        <taxon>Candidatus Protoclostridium</taxon>
    </lineage>
</organism>
<dbReference type="EMBL" id="DXHS01000015">
    <property type="protein sequence ID" value="HIW01889.1"/>
    <property type="molecule type" value="Genomic_DNA"/>
</dbReference>
<dbReference type="AlphaFoldDB" id="A0A9D1Q049"/>
<protein>
    <submittedName>
        <fullName evidence="1">Uncharacterized protein</fullName>
    </submittedName>
</protein>
<comment type="caution">
    <text evidence="1">The sequence shown here is derived from an EMBL/GenBank/DDBJ whole genome shotgun (WGS) entry which is preliminary data.</text>
</comment>
<gene>
    <name evidence="1" type="ORF">H9892_00895</name>
</gene>
<evidence type="ECO:0000313" key="2">
    <source>
        <dbReference type="Proteomes" id="UP000823990"/>
    </source>
</evidence>
<reference evidence="1" key="1">
    <citation type="journal article" date="2021" name="PeerJ">
        <title>Extensive microbial diversity within the chicken gut microbiome revealed by metagenomics and culture.</title>
        <authorList>
            <person name="Gilroy R."/>
            <person name="Ravi A."/>
            <person name="Getino M."/>
            <person name="Pursley I."/>
            <person name="Horton D.L."/>
            <person name="Alikhan N.F."/>
            <person name="Baker D."/>
            <person name="Gharbi K."/>
            <person name="Hall N."/>
            <person name="Watson M."/>
            <person name="Adriaenssens E.M."/>
            <person name="Foster-Nyarko E."/>
            <person name="Jarju S."/>
            <person name="Secka A."/>
            <person name="Antonio M."/>
            <person name="Oren A."/>
            <person name="Chaudhuri R.R."/>
            <person name="La Ragione R."/>
            <person name="Hildebrand F."/>
            <person name="Pallen M.J."/>
        </authorList>
    </citation>
    <scope>NUCLEOTIDE SEQUENCE</scope>
    <source>
        <strain evidence="1">12435</strain>
    </source>
</reference>
<accession>A0A9D1Q049</accession>
<dbReference type="Proteomes" id="UP000823990">
    <property type="component" value="Unassembled WGS sequence"/>
</dbReference>
<reference evidence="1" key="2">
    <citation type="submission" date="2021-04" db="EMBL/GenBank/DDBJ databases">
        <authorList>
            <person name="Gilroy R."/>
        </authorList>
    </citation>
    <scope>NUCLEOTIDE SEQUENCE</scope>
    <source>
        <strain evidence="1">12435</strain>
    </source>
</reference>
<proteinExistence type="predicted"/>
<evidence type="ECO:0000313" key="1">
    <source>
        <dbReference type="EMBL" id="HIW01889.1"/>
    </source>
</evidence>